<proteinExistence type="predicted"/>
<dbReference type="EMBL" id="ADNW02000013">
    <property type="protein sequence ID" value="EGD23192.1"/>
    <property type="molecule type" value="Genomic_DNA"/>
</dbReference>
<reference evidence="2" key="1">
    <citation type="submission" date="2011-01" db="EMBL/GenBank/DDBJ databases">
        <authorList>
            <person name="Muzny D."/>
            <person name="Qin X."/>
            <person name="Buhay C."/>
            <person name="Dugan-Rocha S."/>
            <person name="Ding Y."/>
            <person name="Chen G."/>
            <person name="Hawes A."/>
            <person name="Holder M."/>
            <person name="Jhangiani S."/>
            <person name="Johnson A."/>
            <person name="Khan Z."/>
            <person name="Li Z."/>
            <person name="Liu W."/>
            <person name="Liu X."/>
            <person name="Perez L."/>
            <person name="Shen H."/>
            <person name="Wang Q."/>
            <person name="Watt J."/>
            <person name="Xi L."/>
            <person name="Xin Y."/>
            <person name="Zhou J."/>
            <person name="Deng J."/>
            <person name="Jiang H."/>
            <person name="Liu Y."/>
            <person name="Qu J."/>
            <person name="Song X.-Z."/>
            <person name="Zhang L."/>
            <person name="Villasana D."/>
            <person name="Johnson A."/>
            <person name="Liu J."/>
            <person name="Liyanage D."/>
            <person name="Lorensuhewa L."/>
            <person name="Robinson T."/>
            <person name="Song A."/>
            <person name="Song B.-B."/>
            <person name="Dinh H."/>
            <person name="Thornton R."/>
            <person name="Coyle M."/>
            <person name="Francisco L."/>
            <person name="Jackson L."/>
            <person name="Javaid M."/>
            <person name="Korchina V."/>
            <person name="Kovar C."/>
            <person name="Mata R."/>
            <person name="Mathew T."/>
            <person name="Ngo R."/>
            <person name="Nguyen L."/>
            <person name="Nguyen N."/>
            <person name="Okwuonu G."/>
            <person name="Ongeri F."/>
            <person name="Pham C."/>
            <person name="Simmons D."/>
            <person name="Wilczek-Boney K."/>
            <person name="Hale W."/>
            <person name="Jakkamsetti A."/>
            <person name="Pham P."/>
            <person name="Ruth R."/>
            <person name="San Lucas F."/>
            <person name="Warren J."/>
            <person name="Zhang J."/>
            <person name="Zhao Z."/>
            <person name="Zhou C."/>
            <person name="Zhu D."/>
            <person name="Lee S."/>
            <person name="Bess C."/>
            <person name="Blankenburg K."/>
            <person name="Forbes L."/>
            <person name="Fu Q."/>
            <person name="Gubbala S."/>
            <person name="Hirani K."/>
            <person name="Jayaseelan J.C."/>
            <person name="Lara F."/>
            <person name="Munidasa M."/>
            <person name="Palculict T."/>
            <person name="Patil S."/>
            <person name="Pu L.-L."/>
            <person name="Saada N."/>
            <person name="Tang L."/>
            <person name="Weissenberger G."/>
            <person name="Zhu Y."/>
            <person name="Hemphill L."/>
            <person name="Shang Y."/>
            <person name="Youmans B."/>
            <person name="Ayvaz T."/>
            <person name="Ross M."/>
            <person name="Santibanez J."/>
            <person name="Aqrawi P."/>
            <person name="Gross S."/>
            <person name="Joshi V."/>
            <person name="Fowler G."/>
            <person name="Nazareth L."/>
            <person name="Reid J."/>
            <person name="Worley K."/>
            <person name="Petrosino J."/>
            <person name="Highlander S."/>
            <person name="Gibbs R."/>
        </authorList>
    </citation>
    <scope>NUCLEOTIDE SEQUENCE [LARGE SCALE GENOMIC DNA]</scope>
    <source>
        <strain evidence="2">ATCC 33707</strain>
    </source>
</reference>
<dbReference type="HOGENOM" id="CLU_3140070_0_0_11"/>
<dbReference type="AlphaFoldDB" id="E9T2Y0"/>
<evidence type="ECO:0000313" key="2">
    <source>
        <dbReference type="EMBL" id="EGD23192.1"/>
    </source>
</evidence>
<evidence type="ECO:0000256" key="1">
    <source>
        <dbReference type="SAM" id="MobiDB-lite"/>
    </source>
</evidence>
<accession>E9T2Y0</accession>
<comment type="caution">
    <text evidence="2">The sequence shown here is derived from an EMBL/GenBank/DDBJ whole genome shotgun (WGS) entry which is preliminary data.</text>
</comment>
<sequence length="49" mass="5118">MHSVDPGTIPQPRHQGPTLRSTTSGPASRGKIRVVPDGADHGRTATMNA</sequence>
<protein>
    <submittedName>
        <fullName evidence="2">Uncharacterized protein</fullName>
    </submittedName>
</protein>
<evidence type="ECO:0000313" key="3">
    <source>
        <dbReference type="Proteomes" id="UP000004245"/>
    </source>
</evidence>
<dbReference type="Proteomes" id="UP000004245">
    <property type="component" value="Unassembled WGS sequence"/>
</dbReference>
<gene>
    <name evidence="2" type="ORF">HMPREF0724_13009</name>
</gene>
<name>E9T2Y0_RHOHA</name>
<keyword evidence="3" id="KW-1185">Reference proteome</keyword>
<feature type="region of interest" description="Disordered" evidence="1">
    <location>
        <begin position="1"/>
        <end position="49"/>
    </location>
</feature>
<organism evidence="2 3">
    <name type="scientific">Prescottella equi ATCC 33707</name>
    <dbReference type="NCBI Taxonomy" id="525370"/>
    <lineage>
        <taxon>Bacteria</taxon>
        <taxon>Bacillati</taxon>
        <taxon>Actinomycetota</taxon>
        <taxon>Actinomycetes</taxon>
        <taxon>Mycobacteriales</taxon>
        <taxon>Nocardiaceae</taxon>
        <taxon>Prescottella</taxon>
    </lineage>
</organism>